<dbReference type="Proteomes" id="UP001156641">
    <property type="component" value="Unassembled WGS sequence"/>
</dbReference>
<dbReference type="RefSeq" id="WP_284257802.1">
    <property type="nucleotide sequence ID" value="NZ_BSOS01000052.1"/>
</dbReference>
<evidence type="ECO:0000313" key="1">
    <source>
        <dbReference type="EMBL" id="GLR67090.1"/>
    </source>
</evidence>
<dbReference type="EMBL" id="BSOS01000052">
    <property type="protein sequence ID" value="GLR67090.1"/>
    <property type="molecule type" value="Genomic_DNA"/>
</dbReference>
<sequence>MINATPRTSRGGYAVTLYQGRRVSMESYLRAWQQVKLDDPNKMYPNGPGSWAPMTAAQILAEMRRGIHDRINRHVPGYGQGRKWSQDWFWSAKRCADQVNTPRLIVRWVPPDLRTRLEHRIERD</sequence>
<accession>A0ABQ6A3M5</accession>
<evidence type="ECO:0000313" key="2">
    <source>
        <dbReference type="Proteomes" id="UP001156641"/>
    </source>
</evidence>
<protein>
    <recommendedName>
        <fullName evidence="3">Transposase</fullName>
    </recommendedName>
</protein>
<organism evidence="1 2">
    <name type="scientific">Acidocella aquatica</name>
    <dbReference type="NCBI Taxonomy" id="1922313"/>
    <lineage>
        <taxon>Bacteria</taxon>
        <taxon>Pseudomonadati</taxon>
        <taxon>Pseudomonadota</taxon>
        <taxon>Alphaproteobacteria</taxon>
        <taxon>Acetobacterales</taxon>
        <taxon>Acidocellaceae</taxon>
        <taxon>Acidocella</taxon>
    </lineage>
</organism>
<evidence type="ECO:0008006" key="3">
    <source>
        <dbReference type="Google" id="ProtNLM"/>
    </source>
</evidence>
<keyword evidence="2" id="KW-1185">Reference proteome</keyword>
<reference evidence="2" key="1">
    <citation type="journal article" date="2019" name="Int. J. Syst. Evol. Microbiol.">
        <title>The Global Catalogue of Microorganisms (GCM) 10K type strain sequencing project: providing services to taxonomists for standard genome sequencing and annotation.</title>
        <authorList>
            <consortium name="The Broad Institute Genomics Platform"/>
            <consortium name="The Broad Institute Genome Sequencing Center for Infectious Disease"/>
            <person name="Wu L."/>
            <person name="Ma J."/>
        </authorList>
    </citation>
    <scope>NUCLEOTIDE SEQUENCE [LARGE SCALE GENOMIC DNA]</scope>
    <source>
        <strain evidence="2">NBRC 112502</strain>
    </source>
</reference>
<gene>
    <name evidence="1" type="ORF">GCM10010909_17710</name>
</gene>
<comment type="caution">
    <text evidence="1">The sequence shown here is derived from an EMBL/GenBank/DDBJ whole genome shotgun (WGS) entry which is preliminary data.</text>
</comment>
<name>A0ABQ6A3M5_9PROT</name>
<proteinExistence type="predicted"/>